<comment type="subcellular location">
    <subcellularLocation>
        <location evidence="1">Cell inner membrane</location>
        <topology evidence="1">Multi-pass membrane protein</topology>
    </subcellularLocation>
</comment>
<feature type="transmembrane region" description="Helical" evidence="15">
    <location>
        <begin position="449"/>
        <end position="469"/>
    </location>
</feature>
<evidence type="ECO:0000259" key="16">
    <source>
        <dbReference type="SMART" id="SM00382"/>
    </source>
</evidence>
<keyword evidence="6 15" id="KW-0812">Transmembrane</keyword>
<feature type="domain" description="AAA+ ATPase" evidence="16">
    <location>
        <begin position="545"/>
        <end position="720"/>
    </location>
</feature>
<evidence type="ECO:0000256" key="8">
    <source>
        <dbReference type="ARBA" id="ARBA00022777"/>
    </source>
</evidence>
<keyword evidence="7" id="KW-0547">Nucleotide-binding</keyword>
<evidence type="ECO:0000313" key="18">
    <source>
        <dbReference type="Proteomes" id="UP000244248"/>
    </source>
</evidence>
<keyword evidence="9" id="KW-0067">ATP-binding</keyword>
<dbReference type="Pfam" id="PF13807">
    <property type="entry name" value="GNVR"/>
    <property type="match status" value="1"/>
</dbReference>
<dbReference type="InterPro" id="IPR050445">
    <property type="entry name" value="Bact_polysacc_biosynth/exp"/>
</dbReference>
<comment type="caution">
    <text evidence="17">The sequence shown here is derived from an EMBL/GenBank/DDBJ whole genome shotgun (WGS) entry which is preliminary data.</text>
</comment>
<dbReference type="Pfam" id="PF23607">
    <property type="entry name" value="WZC_N"/>
    <property type="match status" value="1"/>
</dbReference>
<dbReference type="GO" id="GO:0005524">
    <property type="term" value="F:ATP binding"/>
    <property type="evidence" value="ECO:0007669"/>
    <property type="project" value="UniProtKB-KW"/>
</dbReference>
<evidence type="ECO:0000256" key="15">
    <source>
        <dbReference type="SAM" id="Phobius"/>
    </source>
</evidence>
<evidence type="ECO:0000256" key="3">
    <source>
        <dbReference type="ARBA" id="ARBA00022475"/>
    </source>
</evidence>
<comment type="similarity">
    <text evidence="2">Belongs to the etk/wzc family.</text>
</comment>
<evidence type="ECO:0000256" key="14">
    <source>
        <dbReference type="SAM" id="Coils"/>
    </source>
</evidence>
<dbReference type="InterPro" id="IPR003593">
    <property type="entry name" value="AAA+_ATPase"/>
</dbReference>
<dbReference type="SMART" id="SM00382">
    <property type="entry name" value="AAA"/>
    <property type="match status" value="1"/>
</dbReference>
<keyword evidence="18" id="KW-1185">Reference proteome</keyword>
<feature type="transmembrane region" description="Helical" evidence="15">
    <location>
        <begin position="32"/>
        <end position="52"/>
    </location>
</feature>
<evidence type="ECO:0000256" key="1">
    <source>
        <dbReference type="ARBA" id="ARBA00004429"/>
    </source>
</evidence>
<dbReference type="InterPro" id="IPR027417">
    <property type="entry name" value="P-loop_NTPase"/>
</dbReference>
<dbReference type="RefSeq" id="WP_107939550.1">
    <property type="nucleotide sequence ID" value="NZ_QANS01000002.1"/>
</dbReference>
<evidence type="ECO:0000256" key="12">
    <source>
        <dbReference type="ARBA" id="ARBA00023137"/>
    </source>
</evidence>
<comment type="catalytic activity">
    <reaction evidence="13">
        <text>L-tyrosyl-[protein] + ATP = O-phospho-L-tyrosyl-[protein] + ADP + H(+)</text>
        <dbReference type="Rhea" id="RHEA:10596"/>
        <dbReference type="Rhea" id="RHEA-COMP:10136"/>
        <dbReference type="Rhea" id="RHEA-COMP:20101"/>
        <dbReference type="ChEBI" id="CHEBI:15378"/>
        <dbReference type="ChEBI" id="CHEBI:30616"/>
        <dbReference type="ChEBI" id="CHEBI:46858"/>
        <dbReference type="ChEBI" id="CHEBI:61978"/>
        <dbReference type="ChEBI" id="CHEBI:456216"/>
    </reaction>
</comment>
<dbReference type="SUPFAM" id="SSF52540">
    <property type="entry name" value="P-loop containing nucleoside triphosphate hydrolases"/>
    <property type="match status" value="1"/>
</dbReference>
<evidence type="ECO:0000256" key="4">
    <source>
        <dbReference type="ARBA" id="ARBA00022519"/>
    </source>
</evidence>
<keyword evidence="4" id="KW-0997">Cell inner membrane</keyword>
<dbReference type="PANTHER" id="PTHR32309">
    <property type="entry name" value="TYROSINE-PROTEIN KINASE"/>
    <property type="match status" value="1"/>
</dbReference>
<dbReference type="GO" id="GO:0004713">
    <property type="term" value="F:protein tyrosine kinase activity"/>
    <property type="evidence" value="ECO:0007669"/>
    <property type="project" value="UniProtKB-KW"/>
</dbReference>
<protein>
    <recommendedName>
        <fullName evidence="16">AAA+ ATPase domain-containing protein</fullName>
    </recommendedName>
</protein>
<dbReference type="NCBIfam" id="TIGR01007">
    <property type="entry name" value="eps_fam"/>
    <property type="match status" value="1"/>
</dbReference>
<evidence type="ECO:0000256" key="2">
    <source>
        <dbReference type="ARBA" id="ARBA00008883"/>
    </source>
</evidence>
<accession>A0A2T5MID9</accession>
<gene>
    <name evidence="17" type="ORF">CJD38_06825</name>
</gene>
<dbReference type="InterPro" id="IPR005702">
    <property type="entry name" value="Wzc-like_C"/>
</dbReference>
<name>A0A2T5MID9_9GAMM</name>
<evidence type="ECO:0000256" key="6">
    <source>
        <dbReference type="ARBA" id="ARBA00022692"/>
    </source>
</evidence>
<dbReference type="OrthoDB" id="9775724at2"/>
<dbReference type="Pfam" id="PF13614">
    <property type="entry name" value="AAA_31"/>
    <property type="match status" value="1"/>
</dbReference>
<evidence type="ECO:0000256" key="5">
    <source>
        <dbReference type="ARBA" id="ARBA00022679"/>
    </source>
</evidence>
<dbReference type="GO" id="GO:0042802">
    <property type="term" value="F:identical protein binding"/>
    <property type="evidence" value="ECO:0007669"/>
    <property type="project" value="UniProtKB-ARBA"/>
</dbReference>
<organism evidence="17 18">
    <name type="scientific">Stenotrophobium rhamnosiphilum</name>
    <dbReference type="NCBI Taxonomy" id="2029166"/>
    <lineage>
        <taxon>Bacteria</taxon>
        <taxon>Pseudomonadati</taxon>
        <taxon>Pseudomonadota</taxon>
        <taxon>Gammaproteobacteria</taxon>
        <taxon>Nevskiales</taxon>
        <taxon>Nevskiaceae</taxon>
        <taxon>Stenotrophobium</taxon>
    </lineage>
</organism>
<evidence type="ECO:0000256" key="9">
    <source>
        <dbReference type="ARBA" id="ARBA00022840"/>
    </source>
</evidence>
<dbReference type="CDD" id="cd05387">
    <property type="entry name" value="BY-kinase"/>
    <property type="match status" value="1"/>
</dbReference>
<proteinExistence type="inferred from homology"/>
<dbReference type="InterPro" id="IPR025669">
    <property type="entry name" value="AAA_dom"/>
</dbReference>
<evidence type="ECO:0000256" key="7">
    <source>
        <dbReference type="ARBA" id="ARBA00022741"/>
    </source>
</evidence>
<evidence type="ECO:0000256" key="10">
    <source>
        <dbReference type="ARBA" id="ARBA00022989"/>
    </source>
</evidence>
<dbReference type="AlphaFoldDB" id="A0A2T5MID9"/>
<sequence>MTNDTHARSISAAMQDGEIDLRQILDTVRQHYLLGVVVAASVLFIGVFYLFVATPIYKADALVQIEQQQLPIPGLQDISTALGSNSNTEAGAEIQVMLSRSVILPVVEQLNLTVEAEPHRFPLWGDALVRRGLGEVFSAIGGGYAWGDEQIDVSRLEVPASFHGAKSTSMILRAGAAGAYTLEGPDGQKILSGRVGQAAAANFAGGQVSIFVRALTASPDTEFVVTSYRTDAVVAALQGNLSIAEKGKQTGIIGLSMLGEDPVRITNILNGVMNSYTRQNVEIHSEQASKSLQFLDQQLPDLRRQLTTAEAALQAFRSQKGAAVDLSVAGKAILDQATAVEMQISNLRLQRSEMKLRFTDASPPVQALQQQLSQLEATKGEIEGQLKGLPQTELETIRLTRDVQVANDLYVQLLNKAQEYKVAKAGTVGNARIVDAAVQPWRKDKPQGAIVLALTFLIAIFAGIGSIFIKVALRRALETPEAIEVQLGLPVFATIPHSETEAAIRRKVLTGGASPLLCREVPQEPAVESLRSLRTSLQFALLEAKNNIVAIHGPTPGIGKSFVAANLAFLLSDAEKTVLLIDADMRKGHVHKSLSKPRSPGLSEVITGNSTLEAAVHSFDGGRMRFLSTGKIPPNPAELLTHGNFQAMLQQASKLFDFVIIDTPPTLNLADSISIGKLTGVNFLVVRGGLSTIQDVQISQRRMDQSGIRIDGVIFNDLSASASKYGYGGYYSYKYKSEVT</sequence>
<evidence type="ECO:0000256" key="11">
    <source>
        <dbReference type="ARBA" id="ARBA00023136"/>
    </source>
</evidence>
<evidence type="ECO:0000256" key="13">
    <source>
        <dbReference type="ARBA" id="ARBA00053015"/>
    </source>
</evidence>
<dbReference type="InterPro" id="IPR032807">
    <property type="entry name" value="GNVR"/>
</dbReference>
<feature type="coiled-coil region" evidence="14">
    <location>
        <begin position="292"/>
        <end position="319"/>
    </location>
</feature>
<dbReference type="FunFam" id="3.40.50.300:FF:000527">
    <property type="entry name" value="Tyrosine-protein kinase etk"/>
    <property type="match status" value="1"/>
</dbReference>
<keyword evidence="10 15" id="KW-1133">Transmembrane helix</keyword>
<keyword evidence="12" id="KW-0829">Tyrosine-protein kinase</keyword>
<keyword evidence="11 15" id="KW-0472">Membrane</keyword>
<dbReference type="Pfam" id="PF02706">
    <property type="entry name" value="Wzz"/>
    <property type="match status" value="1"/>
</dbReference>
<keyword evidence="5" id="KW-0808">Transferase</keyword>
<dbReference type="GO" id="GO:0005886">
    <property type="term" value="C:plasma membrane"/>
    <property type="evidence" value="ECO:0007669"/>
    <property type="project" value="UniProtKB-SubCell"/>
</dbReference>
<dbReference type="Proteomes" id="UP000244248">
    <property type="component" value="Unassembled WGS sequence"/>
</dbReference>
<evidence type="ECO:0000313" key="17">
    <source>
        <dbReference type="EMBL" id="PTU32356.1"/>
    </source>
</evidence>
<dbReference type="PANTHER" id="PTHR32309:SF32">
    <property type="entry name" value="TYROSINE-PROTEIN KINASE ETK-RELATED"/>
    <property type="match status" value="1"/>
</dbReference>
<dbReference type="Gene3D" id="3.40.50.300">
    <property type="entry name" value="P-loop containing nucleotide triphosphate hydrolases"/>
    <property type="match status" value="1"/>
</dbReference>
<dbReference type="InterPro" id="IPR003856">
    <property type="entry name" value="LPS_length_determ_N"/>
</dbReference>
<dbReference type="EMBL" id="QANS01000002">
    <property type="protein sequence ID" value="PTU32356.1"/>
    <property type="molecule type" value="Genomic_DNA"/>
</dbReference>
<reference evidence="17 18" key="1">
    <citation type="submission" date="2018-04" db="EMBL/GenBank/DDBJ databases">
        <title>Novel species isolated from glacier.</title>
        <authorList>
            <person name="Liu Q."/>
            <person name="Xin Y.-H."/>
        </authorList>
    </citation>
    <scope>NUCLEOTIDE SEQUENCE [LARGE SCALE GENOMIC DNA]</scope>
    <source>
        <strain evidence="17 18">GT1R17</strain>
    </source>
</reference>
<keyword evidence="8" id="KW-0418">Kinase</keyword>
<keyword evidence="3" id="KW-1003">Cell membrane</keyword>
<keyword evidence="14" id="KW-0175">Coiled coil</keyword>